<dbReference type="Pfam" id="PF00096">
    <property type="entry name" value="zf-C2H2"/>
    <property type="match status" value="1"/>
</dbReference>
<dbReference type="InterPro" id="IPR001909">
    <property type="entry name" value="KRAB"/>
</dbReference>
<dbReference type="GO" id="GO:0003677">
    <property type="term" value="F:DNA binding"/>
    <property type="evidence" value="ECO:0007669"/>
    <property type="project" value="UniProtKB-KW"/>
</dbReference>
<dbReference type="Gene3D" id="6.10.140.140">
    <property type="match status" value="1"/>
</dbReference>
<proteinExistence type="inferred from homology"/>
<reference evidence="15" key="1">
    <citation type="submission" date="2025-08" db="UniProtKB">
        <authorList>
            <consortium name="RefSeq"/>
        </authorList>
    </citation>
    <scope>IDENTIFICATION</scope>
</reference>
<dbReference type="InterPro" id="IPR013087">
    <property type="entry name" value="Znf_C2H2_type"/>
</dbReference>
<evidence type="ECO:0000256" key="5">
    <source>
        <dbReference type="ARBA" id="ARBA00022771"/>
    </source>
</evidence>
<dbReference type="FunFam" id="3.30.160.60:FF:000240">
    <property type="entry name" value="Zinc finger protein 250"/>
    <property type="match status" value="1"/>
</dbReference>
<gene>
    <name evidence="15" type="primary">LOC101704295</name>
</gene>
<accession>A0AAX6RR94</accession>
<evidence type="ECO:0000313" key="14">
    <source>
        <dbReference type="Proteomes" id="UP000694906"/>
    </source>
</evidence>
<dbReference type="Pfam" id="PF01352">
    <property type="entry name" value="KRAB"/>
    <property type="match status" value="1"/>
</dbReference>
<dbReference type="RefSeq" id="XP_021098272.1">
    <property type="nucleotide sequence ID" value="XM_021242613.1"/>
</dbReference>
<feature type="domain" description="KRAB" evidence="13">
    <location>
        <begin position="4"/>
        <end position="72"/>
    </location>
</feature>
<keyword evidence="9" id="KW-0804">Transcription</keyword>
<keyword evidence="4" id="KW-0677">Repeat</keyword>
<dbReference type="Gene3D" id="3.30.160.60">
    <property type="entry name" value="Classic Zinc Finger"/>
    <property type="match status" value="4"/>
</dbReference>
<protein>
    <submittedName>
        <fullName evidence="15">Zinc finger protein 14</fullName>
    </submittedName>
</protein>
<feature type="domain" description="C2H2-type" evidence="12">
    <location>
        <begin position="331"/>
        <end position="358"/>
    </location>
</feature>
<dbReference type="InterPro" id="IPR036051">
    <property type="entry name" value="KRAB_dom_sf"/>
</dbReference>
<evidence type="ECO:0000256" key="10">
    <source>
        <dbReference type="ARBA" id="ARBA00023242"/>
    </source>
</evidence>
<dbReference type="GO" id="GO:0005634">
    <property type="term" value="C:nucleus"/>
    <property type="evidence" value="ECO:0007669"/>
    <property type="project" value="UniProtKB-SubCell"/>
</dbReference>
<dbReference type="SUPFAM" id="SSF57667">
    <property type="entry name" value="beta-beta-alpha zinc fingers"/>
    <property type="match status" value="5"/>
</dbReference>
<evidence type="ECO:0000256" key="8">
    <source>
        <dbReference type="ARBA" id="ARBA00023125"/>
    </source>
</evidence>
<dbReference type="InterPro" id="IPR050758">
    <property type="entry name" value="Znf_C2H2-type"/>
</dbReference>
<evidence type="ECO:0000256" key="7">
    <source>
        <dbReference type="ARBA" id="ARBA00023015"/>
    </source>
</evidence>
<dbReference type="GeneID" id="101704295"/>
<keyword evidence="5 11" id="KW-0863">Zinc-finger</keyword>
<dbReference type="AlphaFoldDB" id="A0AAX6RR94"/>
<dbReference type="SMART" id="SM00355">
    <property type="entry name" value="ZnF_C2H2"/>
    <property type="match status" value="3"/>
</dbReference>
<keyword evidence="6" id="KW-0862">Zinc</keyword>
<name>A0AAX6RR94_HETGA</name>
<evidence type="ECO:0000256" key="1">
    <source>
        <dbReference type="ARBA" id="ARBA00004123"/>
    </source>
</evidence>
<evidence type="ECO:0000256" key="6">
    <source>
        <dbReference type="ARBA" id="ARBA00022833"/>
    </source>
</evidence>
<evidence type="ECO:0000256" key="11">
    <source>
        <dbReference type="PROSITE-ProRule" id="PRU00042"/>
    </source>
</evidence>
<evidence type="ECO:0000259" key="13">
    <source>
        <dbReference type="PROSITE" id="PS50805"/>
    </source>
</evidence>
<keyword evidence="7" id="KW-0805">Transcription regulation</keyword>
<feature type="domain" description="C2H2-type" evidence="12">
    <location>
        <begin position="303"/>
        <end position="330"/>
    </location>
</feature>
<organism evidence="14 15">
    <name type="scientific">Heterocephalus glaber</name>
    <name type="common">Naked mole rat</name>
    <dbReference type="NCBI Taxonomy" id="10181"/>
    <lineage>
        <taxon>Eukaryota</taxon>
        <taxon>Metazoa</taxon>
        <taxon>Chordata</taxon>
        <taxon>Craniata</taxon>
        <taxon>Vertebrata</taxon>
        <taxon>Euteleostomi</taxon>
        <taxon>Mammalia</taxon>
        <taxon>Eutheria</taxon>
        <taxon>Euarchontoglires</taxon>
        <taxon>Glires</taxon>
        <taxon>Rodentia</taxon>
        <taxon>Hystricomorpha</taxon>
        <taxon>Bathyergidae</taxon>
        <taxon>Heterocephalus</taxon>
    </lineage>
</organism>
<evidence type="ECO:0000259" key="12">
    <source>
        <dbReference type="PROSITE" id="PS50157"/>
    </source>
</evidence>
<evidence type="ECO:0000313" key="15">
    <source>
        <dbReference type="RefSeq" id="XP_021098272.1"/>
    </source>
</evidence>
<dbReference type="PANTHER" id="PTHR23234">
    <property type="entry name" value="ZNF44 PROTEIN"/>
    <property type="match status" value="1"/>
</dbReference>
<comment type="similarity">
    <text evidence="2">Belongs to the krueppel C2H2-type zinc-finger protein family.</text>
</comment>
<dbReference type="CDD" id="cd07765">
    <property type="entry name" value="KRAB_A-box"/>
    <property type="match status" value="1"/>
</dbReference>
<dbReference type="PROSITE" id="PS50157">
    <property type="entry name" value="ZINC_FINGER_C2H2_2"/>
    <property type="match status" value="3"/>
</dbReference>
<dbReference type="GO" id="GO:0008270">
    <property type="term" value="F:zinc ion binding"/>
    <property type="evidence" value="ECO:0007669"/>
    <property type="project" value="UniProtKB-KW"/>
</dbReference>
<dbReference type="SMART" id="SM00349">
    <property type="entry name" value="KRAB"/>
    <property type="match status" value="1"/>
</dbReference>
<dbReference type="SUPFAM" id="SSF109640">
    <property type="entry name" value="KRAB domain (Kruppel-associated box)"/>
    <property type="match status" value="1"/>
</dbReference>
<dbReference type="GO" id="GO:0006355">
    <property type="term" value="P:regulation of DNA-templated transcription"/>
    <property type="evidence" value="ECO:0007669"/>
    <property type="project" value="InterPro"/>
</dbReference>
<evidence type="ECO:0000256" key="4">
    <source>
        <dbReference type="ARBA" id="ARBA00022737"/>
    </source>
</evidence>
<evidence type="ECO:0000256" key="9">
    <source>
        <dbReference type="ARBA" id="ARBA00023163"/>
    </source>
</evidence>
<dbReference type="PROSITE" id="PS00028">
    <property type="entry name" value="ZINC_FINGER_C2H2_1"/>
    <property type="match status" value="3"/>
</dbReference>
<feature type="domain" description="C2H2-type" evidence="12">
    <location>
        <begin position="275"/>
        <end position="302"/>
    </location>
</feature>
<keyword evidence="14" id="KW-1185">Reference proteome</keyword>
<sequence>MEAVTFEDVTVNFTMEEWALLNASQKKLYRDVMGETFMNIAAIGRAWDNQEVEEEYKKYWRNLRNEQVVKHYQYKAWTQYEEIFLWTPDANVNMKQAGLKPAESLACRKPLIGYLSLNVPIIAPTGLKPSEYLGFEEELYKCDENGRTCGDLQSHQKYARTNAGEKPHEHKQCGKSCSDLSERTYLREKAFVCKQNLKASNTPSDVQIYERNHSGVNQYVCKQYEKAFISSHYIQIPEQRHAEEKPCVSKEWKKGFTYSNSFHRHVSIHTGEKTYVCKHCGKAFSTHSHCQVHERTHTGEKPYVCKQCGKAFSTHSCCQIHERTHTGEKPYMCKHCGKAFNTHSHCQIHERTHTEEKP</sequence>
<evidence type="ECO:0000256" key="3">
    <source>
        <dbReference type="ARBA" id="ARBA00022723"/>
    </source>
</evidence>
<dbReference type="InterPro" id="IPR036236">
    <property type="entry name" value="Znf_C2H2_sf"/>
</dbReference>
<dbReference type="Proteomes" id="UP000694906">
    <property type="component" value="Unplaced"/>
</dbReference>
<keyword evidence="8" id="KW-0238">DNA-binding</keyword>
<keyword evidence="3" id="KW-0479">Metal-binding</keyword>
<evidence type="ECO:0000256" key="2">
    <source>
        <dbReference type="ARBA" id="ARBA00006991"/>
    </source>
</evidence>
<dbReference type="PANTHER" id="PTHR23234:SF10">
    <property type="entry name" value="RIKEN CDNA 6720489N17 GENE-RELATED"/>
    <property type="match status" value="1"/>
</dbReference>
<keyword evidence="10" id="KW-0539">Nucleus</keyword>
<dbReference type="PROSITE" id="PS50805">
    <property type="entry name" value="KRAB"/>
    <property type="match status" value="1"/>
</dbReference>
<dbReference type="FunFam" id="3.30.160.60:FF:000184">
    <property type="entry name" value="Zinc finger protein 333"/>
    <property type="match status" value="2"/>
</dbReference>
<comment type="subcellular location">
    <subcellularLocation>
        <location evidence="1">Nucleus</location>
    </subcellularLocation>
</comment>